<dbReference type="RefSeq" id="XP_018124008.1">
    <property type="nucleotide sequence ID" value="XM_018268519.2"/>
</dbReference>
<protein>
    <submittedName>
        <fullName evidence="2">Uncharacterized protein LOC108719586</fullName>
    </submittedName>
</protein>
<dbReference type="AlphaFoldDB" id="A0A8J0VPQ1"/>
<dbReference type="Proteomes" id="UP000186698">
    <property type="component" value="Chromosome 1L"/>
</dbReference>
<reference evidence="2" key="1">
    <citation type="submission" date="2025-08" db="UniProtKB">
        <authorList>
            <consortium name="RefSeq"/>
        </authorList>
    </citation>
    <scope>IDENTIFICATION</scope>
    <source>
        <strain evidence="2">J_2021</strain>
        <tissue evidence="2">Erythrocytes</tissue>
    </source>
</reference>
<sequence length="975" mass="112813">MEPAPKKAKLSNVLIRLCDAFTRTDGNIICPLIKAENSVRVLYKLQKKVLLRIVQKAGAANRLTDPTFLWKSAASGRKMEGNLFVEYSTSQSFKENNLKQYQKTMAQKLTEESKVKHVLIDCVRDTEEIIPQPIISETSFELHKLKLCYEGLMEISKEFDKEPDLIVAADTIKSNLDDLRGQYTKFAVLSQNGKGKSFILNLLLLLTADNEKEYRQNNQNLKLPYNIEENKTVEETEEDEYLPDVVKDVLKTAADKKQLARAVIEPLCCRLPRIVQQSNNSFSNLATYFSTRSRIDVEPFILAQKEIEGSYESTTKCIIHMRYGTVYQMSVNYFTEEELQQQLFDLVTLNEDSSSQMDELNEHIKERALECLKARFEILTDHGIPSDLQEMKGKFQSFKDIVLSEDVQQFAGKTELYIGNGRNALVDRLAMQALVRQLTTSQEEDKDKADEYKKRIAAVKEIVIYLPSKILYGGKEILEMPGTDDSDPIAMDFIKTALNEVDAVIVVSDFAFKIAEKEVKDMLFGSGFANYWKENPCNYKLMLLAYPEKNLKWQFGKDDSEIIKKLAEEENKKRKAELTLISKMLKMDTLPEDLKNSIITAYILPVLHTSILAQSIEQGEEYRVFQKNQTFLKYTGISNLITIIDEFVSSRQNVTSATKEVEAQLSQFHREIHSGSYTEAARSVLHVLNNRESRNIVESEIGKNIDELLIDFDKRIKEALCEVVDTMVDAVLKENLVQAKRNWKGHKHRIQSVGVFNPHFCGRNPVYKVLLYSVFFDDLEDKKIQIFQEIKFRIEGLRNKFKRKILQQCTKDLNKRLEDNHDLHDPFTLKFVQDTIESQLDEALAWYLGKKRRPFNGKTMKKCFEESQNLSFKKYILLPSYRSNSSLEIAKQNTEKNMEICIMEIKKLFLQKLFSLHKERLKSLYGKLMTPKGTSKMWQRLVHQMKLISKDRDHRKPSEILDDFIHMMSANFNEP</sequence>
<dbReference type="KEGG" id="xla:108719586"/>
<organism evidence="1 2">
    <name type="scientific">Xenopus laevis</name>
    <name type="common">African clawed frog</name>
    <dbReference type="NCBI Taxonomy" id="8355"/>
    <lineage>
        <taxon>Eukaryota</taxon>
        <taxon>Metazoa</taxon>
        <taxon>Chordata</taxon>
        <taxon>Craniata</taxon>
        <taxon>Vertebrata</taxon>
        <taxon>Euteleostomi</taxon>
        <taxon>Amphibia</taxon>
        <taxon>Batrachia</taxon>
        <taxon>Anura</taxon>
        <taxon>Pipoidea</taxon>
        <taxon>Pipidae</taxon>
        <taxon>Xenopodinae</taxon>
        <taxon>Xenopus</taxon>
        <taxon>Xenopus</taxon>
    </lineage>
</organism>
<evidence type="ECO:0000313" key="2">
    <source>
        <dbReference type="RefSeq" id="XP_018124008.1"/>
    </source>
</evidence>
<gene>
    <name evidence="2" type="primary">LOC108719586</name>
</gene>
<accession>A0A8J0VPQ1</accession>
<evidence type="ECO:0000313" key="1">
    <source>
        <dbReference type="Proteomes" id="UP000186698"/>
    </source>
</evidence>
<name>A0A8J0VPQ1_XENLA</name>
<dbReference type="OrthoDB" id="9896179at2759"/>
<proteinExistence type="predicted"/>
<keyword evidence="1" id="KW-1185">Reference proteome</keyword>
<dbReference type="GeneID" id="108719586"/>